<accession>A0A8S0YXP9</accession>
<protein>
    <submittedName>
        <fullName evidence="1">Uncharacterized protein</fullName>
    </submittedName>
</protein>
<dbReference type="OrthoDB" id="7299160at2759"/>
<organism evidence="1 2">
    <name type="scientific">Arctia plantaginis</name>
    <name type="common">Wood tiger moth</name>
    <name type="synonym">Phalaena plantaginis</name>
    <dbReference type="NCBI Taxonomy" id="874455"/>
    <lineage>
        <taxon>Eukaryota</taxon>
        <taxon>Metazoa</taxon>
        <taxon>Ecdysozoa</taxon>
        <taxon>Arthropoda</taxon>
        <taxon>Hexapoda</taxon>
        <taxon>Insecta</taxon>
        <taxon>Pterygota</taxon>
        <taxon>Neoptera</taxon>
        <taxon>Endopterygota</taxon>
        <taxon>Lepidoptera</taxon>
        <taxon>Glossata</taxon>
        <taxon>Ditrysia</taxon>
        <taxon>Noctuoidea</taxon>
        <taxon>Erebidae</taxon>
        <taxon>Arctiinae</taxon>
        <taxon>Arctia</taxon>
    </lineage>
</organism>
<comment type="caution">
    <text evidence="1">The sequence shown here is derived from an EMBL/GenBank/DDBJ whole genome shotgun (WGS) entry which is preliminary data.</text>
</comment>
<dbReference type="EMBL" id="CADEBC010000205">
    <property type="protein sequence ID" value="CAB3225172.1"/>
    <property type="molecule type" value="Genomic_DNA"/>
</dbReference>
<evidence type="ECO:0000313" key="1">
    <source>
        <dbReference type="EMBL" id="CAB3225172.1"/>
    </source>
</evidence>
<keyword evidence="2" id="KW-1185">Reference proteome</keyword>
<reference evidence="1 2" key="1">
    <citation type="submission" date="2020-04" db="EMBL/GenBank/DDBJ databases">
        <authorList>
            <person name="Wallbank WR R."/>
            <person name="Pardo Diaz C."/>
            <person name="Kozak K."/>
            <person name="Martin S."/>
            <person name="Jiggins C."/>
            <person name="Moest M."/>
            <person name="Warren A I."/>
            <person name="Byers J.R.P. K."/>
            <person name="Montejo-Kovacevich G."/>
            <person name="Yen C E."/>
        </authorList>
    </citation>
    <scope>NUCLEOTIDE SEQUENCE [LARGE SCALE GENOMIC DNA]</scope>
</reference>
<proteinExistence type="predicted"/>
<evidence type="ECO:0000313" key="2">
    <source>
        <dbReference type="Proteomes" id="UP000494106"/>
    </source>
</evidence>
<sequence length="122" mass="13494">MWSYFIVNTAIDNAARLAFPRDKTIKELSGDKADIGGNETRRMDAAVAREPFIDAQAPQRSGGWGRGMRSRRAMTAPGSLPLREARAVVLQPIPPPAPYGLYYMVLTAAATRAFRPVVRYKN</sequence>
<gene>
    <name evidence="1" type="ORF">APLA_LOCUS2397</name>
</gene>
<dbReference type="AlphaFoldDB" id="A0A8S0YXP9"/>
<dbReference type="Proteomes" id="UP000494106">
    <property type="component" value="Unassembled WGS sequence"/>
</dbReference>
<name>A0A8S0YXP9_ARCPL</name>